<dbReference type="PANTHER" id="PTHR23028">
    <property type="entry name" value="ACETYLTRANSFERASE"/>
    <property type="match status" value="1"/>
</dbReference>
<feature type="transmembrane region" description="Helical" evidence="1">
    <location>
        <begin position="305"/>
        <end position="326"/>
    </location>
</feature>
<evidence type="ECO:0000313" key="4">
    <source>
        <dbReference type="Proteomes" id="UP000243446"/>
    </source>
</evidence>
<keyword evidence="1" id="KW-0812">Transmembrane</keyword>
<keyword evidence="1" id="KW-1133">Transmembrane helix</keyword>
<dbReference type="InterPro" id="IPR050879">
    <property type="entry name" value="Acyltransferase_3"/>
</dbReference>
<dbReference type="EMBL" id="PHRG01000001">
    <property type="protein sequence ID" value="PJO76943.1"/>
    <property type="molecule type" value="Genomic_DNA"/>
</dbReference>
<feature type="transmembrane region" description="Helical" evidence="1">
    <location>
        <begin position="46"/>
        <end position="67"/>
    </location>
</feature>
<evidence type="ECO:0000259" key="2">
    <source>
        <dbReference type="Pfam" id="PF01757"/>
    </source>
</evidence>
<feature type="transmembrane region" description="Helical" evidence="1">
    <location>
        <begin position="21"/>
        <end position="40"/>
    </location>
</feature>
<dbReference type="GeneID" id="97177534"/>
<dbReference type="Pfam" id="PF01757">
    <property type="entry name" value="Acyl_transf_3"/>
    <property type="match status" value="1"/>
</dbReference>
<dbReference type="RefSeq" id="WP_100534747.1">
    <property type="nucleotide sequence ID" value="NZ_JBHRWM010000010.1"/>
</dbReference>
<evidence type="ECO:0000256" key="1">
    <source>
        <dbReference type="SAM" id="Phobius"/>
    </source>
</evidence>
<organism evidence="3 4">
    <name type="scientific">Acinetobacter pseudolwoffii</name>
    <dbReference type="NCBI Taxonomy" id="2053287"/>
    <lineage>
        <taxon>Bacteria</taxon>
        <taxon>Pseudomonadati</taxon>
        <taxon>Pseudomonadota</taxon>
        <taxon>Gammaproteobacteria</taxon>
        <taxon>Moraxellales</taxon>
        <taxon>Moraxellaceae</taxon>
        <taxon>Acinetobacter</taxon>
    </lineage>
</organism>
<feature type="transmembrane region" description="Helical" evidence="1">
    <location>
        <begin position="332"/>
        <end position="352"/>
    </location>
</feature>
<keyword evidence="1" id="KW-0472">Membrane</keyword>
<feature type="transmembrane region" description="Helical" evidence="1">
    <location>
        <begin position="265"/>
        <end position="284"/>
    </location>
</feature>
<feature type="domain" description="Acyltransferase 3" evidence="2">
    <location>
        <begin position="16"/>
        <end position="341"/>
    </location>
</feature>
<feature type="transmembrane region" description="Helical" evidence="1">
    <location>
        <begin position="234"/>
        <end position="253"/>
    </location>
</feature>
<comment type="caution">
    <text evidence="3">The sequence shown here is derived from an EMBL/GenBank/DDBJ whole genome shotgun (WGS) entry which is preliminary data.</text>
</comment>
<feature type="transmembrane region" description="Helical" evidence="1">
    <location>
        <begin position="135"/>
        <end position="153"/>
    </location>
</feature>
<dbReference type="GO" id="GO:0016747">
    <property type="term" value="F:acyltransferase activity, transferring groups other than amino-acyl groups"/>
    <property type="evidence" value="ECO:0007669"/>
    <property type="project" value="InterPro"/>
</dbReference>
<sequence>MHPAPDKLSPYFSLQLESLRGISAIVVLFTHCFQAFIAPFDLSLYSWVRLLGQAAVMIFFVLSGYLIGYSIQHNIHQHGQLNLRRYTQQRYRRILPPFLFAMALSLLLYLLVPLLFATQSHAFQNSFGMMIRTDYGLDSGDFIGALLFLNGFITPTVSANAPLWSLSYEVWFYVLAGFLPFFKDSEIAKIGFFSVLIVLSILNIQFFIYFLVWLMAFACSFRHIQRHFLNRLQVLKLGLFGLAFLIACIDAYQFHIVDQARQYRAANFTLFNFCIGLAFSCWLVQLQHQRSYYYPVWVQSADFSYTLYVTHFPLLLFILGCIPATLAYGLGGAVLALLGSMGGLIVFAWLMAKWLEPARKKALSNTLR</sequence>
<feature type="transmembrane region" description="Helical" evidence="1">
    <location>
        <begin position="188"/>
        <end position="214"/>
    </location>
</feature>
<dbReference type="InterPro" id="IPR002656">
    <property type="entry name" value="Acyl_transf_3_dom"/>
</dbReference>
<dbReference type="Proteomes" id="UP000243446">
    <property type="component" value="Unassembled WGS sequence"/>
</dbReference>
<protein>
    <recommendedName>
        <fullName evidence="2">Acyltransferase 3 domain-containing protein</fullName>
    </recommendedName>
</protein>
<dbReference type="AlphaFoldDB" id="A0A2H9YWE8"/>
<name>A0A2H9YWE8_9GAMM</name>
<accession>A0A2H9YWE8</accession>
<reference evidence="3 4" key="1">
    <citation type="submission" date="2017-11" db="EMBL/GenBank/DDBJ databases">
        <title>Revising the taxonomy of the Acinetobacter lwoffii group: the description of Acinetobacter pseudolwoffii sp. nov. and emended description of Acinetobacter lwoffii.</title>
        <authorList>
            <person name="Nemec A."/>
            <person name="Radolfova-Krizova L."/>
        </authorList>
    </citation>
    <scope>NUCLEOTIDE SEQUENCE [LARGE SCALE GENOMIC DNA]</scope>
    <source>
        <strain evidence="3 4">ANC 5044</strain>
    </source>
</reference>
<proteinExistence type="predicted"/>
<evidence type="ECO:0000313" key="3">
    <source>
        <dbReference type="EMBL" id="PJO76943.1"/>
    </source>
</evidence>
<feature type="transmembrane region" description="Helical" evidence="1">
    <location>
        <begin position="165"/>
        <end position="182"/>
    </location>
</feature>
<gene>
    <name evidence="3" type="ORF">CWI32_01515</name>
</gene>
<feature type="transmembrane region" description="Helical" evidence="1">
    <location>
        <begin position="94"/>
        <end position="115"/>
    </location>
</feature>